<sequence>MADITPMISSDRQVIDGYGEGQFCVSGRWWVGAVIVLPDRTLPWSVGPDVSADMAALTAADFAEIVAAEPKVELLLLGTGPTMRFVPKALRQELRAAGIVVEFMDSRAVCRTYNILLAEGRRVAVAMLPV</sequence>
<dbReference type="Gene3D" id="3.40.1230.10">
    <property type="entry name" value="MTH938-like"/>
    <property type="match status" value="1"/>
</dbReference>
<dbReference type="InterPro" id="IPR007523">
    <property type="entry name" value="NDUFAF3/AAMDC"/>
</dbReference>
<evidence type="ECO:0000313" key="1">
    <source>
        <dbReference type="EMBL" id="RJF83797.1"/>
    </source>
</evidence>
<dbReference type="RefSeq" id="WP_119829438.1">
    <property type="nucleotide sequence ID" value="NZ_QYUL01000001.1"/>
</dbReference>
<dbReference type="OrthoDB" id="7351393at2"/>
<protein>
    <submittedName>
        <fullName evidence="1">Uncharacterized protein</fullName>
    </submittedName>
</protein>
<dbReference type="PANTHER" id="PTHR21192">
    <property type="entry name" value="NUCLEAR PROTEIN E3-3"/>
    <property type="match status" value="1"/>
</dbReference>
<dbReference type="CDD" id="cd00248">
    <property type="entry name" value="Mth938-like"/>
    <property type="match status" value="1"/>
</dbReference>
<dbReference type="InterPro" id="IPR036748">
    <property type="entry name" value="MTH938-like_sf"/>
</dbReference>
<reference evidence="1 2" key="1">
    <citation type="submission" date="2018-09" db="EMBL/GenBank/DDBJ databases">
        <authorList>
            <person name="Zhu H."/>
        </authorList>
    </citation>
    <scope>NUCLEOTIDE SEQUENCE [LARGE SCALE GENOMIC DNA]</scope>
    <source>
        <strain evidence="1 2">K2W22B-5</strain>
    </source>
</reference>
<dbReference type="SUPFAM" id="SSF64076">
    <property type="entry name" value="MTH938-like"/>
    <property type="match status" value="1"/>
</dbReference>
<gene>
    <name evidence="1" type="ORF">D3877_03975</name>
</gene>
<organism evidence="1 2">
    <name type="scientific">Azospirillum cavernae</name>
    <dbReference type="NCBI Taxonomy" id="2320860"/>
    <lineage>
        <taxon>Bacteria</taxon>
        <taxon>Pseudomonadati</taxon>
        <taxon>Pseudomonadota</taxon>
        <taxon>Alphaproteobacteria</taxon>
        <taxon>Rhodospirillales</taxon>
        <taxon>Azospirillaceae</taxon>
        <taxon>Azospirillum</taxon>
    </lineage>
</organism>
<name>A0A418W172_9PROT</name>
<evidence type="ECO:0000313" key="2">
    <source>
        <dbReference type="Proteomes" id="UP000283458"/>
    </source>
</evidence>
<dbReference type="PANTHER" id="PTHR21192:SF2">
    <property type="entry name" value="NADH DEHYDROGENASE [UBIQUINONE] 1 ALPHA SUBCOMPLEX ASSEMBLY FACTOR 3"/>
    <property type="match status" value="1"/>
</dbReference>
<dbReference type="AlphaFoldDB" id="A0A418W172"/>
<dbReference type="Pfam" id="PF04430">
    <property type="entry name" value="DUF498"/>
    <property type="match status" value="1"/>
</dbReference>
<accession>A0A418W172</accession>
<dbReference type="Proteomes" id="UP000283458">
    <property type="component" value="Unassembled WGS sequence"/>
</dbReference>
<keyword evidence="2" id="KW-1185">Reference proteome</keyword>
<proteinExistence type="predicted"/>
<dbReference type="EMBL" id="QYUL01000001">
    <property type="protein sequence ID" value="RJF83797.1"/>
    <property type="molecule type" value="Genomic_DNA"/>
</dbReference>
<comment type="caution">
    <text evidence="1">The sequence shown here is derived from an EMBL/GenBank/DDBJ whole genome shotgun (WGS) entry which is preliminary data.</text>
</comment>